<dbReference type="STRING" id="47500.AF333_18975"/>
<evidence type="ECO:0000313" key="1">
    <source>
        <dbReference type="EMBL" id="KON97238.1"/>
    </source>
</evidence>
<dbReference type="OrthoDB" id="2361368at2"/>
<dbReference type="Proteomes" id="UP000182836">
    <property type="component" value="Unassembled WGS sequence"/>
</dbReference>
<dbReference type="PATRIC" id="fig|47500.12.peg.12"/>
<gene>
    <name evidence="1" type="ORF">AF333_18975</name>
    <name evidence="2" type="ORF">SAMN04487909_12023</name>
</gene>
<dbReference type="EMBL" id="LGUG01000004">
    <property type="protein sequence ID" value="KON97238.1"/>
    <property type="molecule type" value="Genomic_DNA"/>
</dbReference>
<dbReference type="RefSeq" id="WP_043063334.1">
    <property type="nucleotide sequence ID" value="NZ_BJOA01000163.1"/>
</dbReference>
<dbReference type="GeneID" id="42307237"/>
<sequence length="107" mass="12407">MAFGITRAELAAWKAKVRQGEVSLLTHFWLHPRYPNIKTVTKAGCADLNALLTWGEPYGLERKHLHLRNEFPHFDLIGDKQGEILAREGLWDQIIRFRIQVQTDKQS</sequence>
<dbReference type="Proteomes" id="UP000037269">
    <property type="component" value="Unassembled WGS sequence"/>
</dbReference>
<reference evidence="2 4" key="2">
    <citation type="submission" date="2016-10" db="EMBL/GenBank/DDBJ databases">
        <authorList>
            <person name="de Groot N.N."/>
        </authorList>
    </citation>
    <scope>NUCLEOTIDE SEQUENCE [LARGE SCALE GENOMIC DNA]</scope>
    <source>
        <strain evidence="2 4">DSM 2895</strain>
    </source>
</reference>
<keyword evidence="3" id="KW-1185">Reference proteome</keyword>
<proteinExistence type="predicted"/>
<evidence type="ECO:0000313" key="2">
    <source>
        <dbReference type="EMBL" id="SDJ53528.1"/>
    </source>
</evidence>
<name>A0A0D1VKV3_ANEMI</name>
<evidence type="ECO:0000313" key="3">
    <source>
        <dbReference type="Proteomes" id="UP000037269"/>
    </source>
</evidence>
<evidence type="ECO:0000313" key="4">
    <source>
        <dbReference type="Proteomes" id="UP000182836"/>
    </source>
</evidence>
<dbReference type="AlphaFoldDB" id="A0A0D1VKV3"/>
<accession>A0A0D1VKV3</accession>
<protein>
    <submittedName>
        <fullName evidence="1">Uncharacterized protein</fullName>
    </submittedName>
</protein>
<reference evidence="1 3" key="1">
    <citation type="submission" date="2015-07" db="EMBL/GenBank/DDBJ databases">
        <title>Fjat-14205 dsm 2895.</title>
        <authorList>
            <person name="Liu B."/>
            <person name="Wang J."/>
            <person name="Zhu Y."/>
            <person name="Liu G."/>
            <person name="Chen Q."/>
            <person name="Chen Z."/>
            <person name="Lan J."/>
            <person name="Che J."/>
            <person name="Ge C."/>
            <person name="Shi H."/>
            <person name="Pan Z."/>
            <person name="Liu X."/>
        </authorList>
    </citation>
    <scope>NUCLEOTIDE SEQUENCE [LARGE SCALE GENOMIC DNA]</scope>
    <source>
        <strain evidence="1 3">DSM 2895</strain>
    </source>
</reference>
<dbReference type="EMBL" id="FNED01000020">
    <property type="protein sequence ID" value="SDJ53528.1"/>
    <property type="molecule type" value="Genomic_DNA"/>
</dbReference>
<organism evidence="1 3">
    <name type="scientific">Aneurinibacillus migulanus</name>
    <name type="common">Bacillus migulanus</name>
    <dbReference type="NCBI Taxonomy" id="47500"/>
    <lineage>
        <taxon>Bacteria</taxon>
        <taxon>Bacillati</taxon>
        <taxon>Bacillota</taxon>
        <taxon>Bacilli</taxon>
        <taxon>Bacillales</taxon>
        <taxon>Paenibacillaceae</taxon>
        <taxon>Aneurinibacillus group</taxon>
        <taxon>Aneurinibacillus</taxon>
    </lineage>
</organism>